<keyword evidence="15" id="KW-1185">Reference proteome</keyword>
<evidence type="ECO:0000256" key="4">
    <source>
        <dbReference type="ARBA" id="ARBA00022676"/>
    </source>
</evidence>
<comment type="similarity">
    <text evidence="3 13">Belongs to the glycosyltransferase 31 family.</text>
</comment>
<dbReference type="Proteomes" id="UP001591681">
    <property type="component" value="Unassembled WGS sequence"/>
</dbReference>
<keyword evidence="11" id="KW-0472">Membrane</keyword>
<comment type="caution">
    <text evidence="14">The sequence shown here is derived from an EMBL/GenBank/DDBJ whole genome shotgun (WGS) entry which is preliminary data.</text>
</comment>
<keyword evidence="5" id="KW-0808">Transferase</keyword>
<dbReference type="EMBL" id="JBHFQA010000010">
    <property type="protein sequence ID" value="KAL2092051.1"/>
    <property type="molecule type" value="Genomic_DNA"/>
</dbReference>
<dbReference type="GO" id="GO:0006629">
    <property type="term" value="P:lipid metabolic process"/>
    <property type="evidence" value="ECO:0007669"/>
    <property type="project" value="UniProtKB-KW"/>
</dbReference>
<protein>
    <recommendedName>
        <fullName evidence="13">Hexosyltransferase</fullName>
        <ecNumber evidence="13">2.4.1.-</ecNumber>
    </recommendedName>
</protein>
<dbReference type="EC" id="2.4.1.-" evidence="13"/>
<evidence type="ECO:0000256" key="13">
    <source>
        <dbReference type="RuleBase" id="RU363063"/>
    </source>
</evidence>
<proteinExistence type="inferred from homology"/>
<dbReference type="Pfam" id="PF01762">
    <property type="entry name" value="Galactosyl_T"/>
    <property type="match status" value="1"/>
</dbReference>
<keyword evidence="12" id="KW-0325">Glycoprotein</keyword>
<dbReference type="SUPFAM" id="SSF53448">
    <property type="entry name" value="Nucleotide-diphospho-sugar transferases"/>
    <property type="match status" value="1"/>
</dbReference>
<dbReference type="FunFam" id="3.90.550.50:FF:000001">
    <property type="entry name" value="Hexosyltransferase"/>
    <property type="match status" value="1"/>
</dbReference>
<evidence type="ECO:0000256" key="8">
    <source>
        <dbReference type="ARBA" id="ARBA00022989"/>
    </source>
</evidence>
<dbReference type="PANTHER" id="PTHR11214">
    <property type="entry name" value="BETA-1,3-N-ACETYLGLUCOSAMINYLTRANSFERASE"/>
    <property type="match status" value="1"/>
</dbReference>
<evidence type="ECO:0000256" key="5">
    <source>
        <dbReference type="ARBA" id="ARBA00022679"/>
    </source>
</evidence>
<dbReference type="GO" id="GO:0016757">
    <property type="term" value="F:glycosyltransferase activity"/>
    <property type="evidence" value="ECO:0007669"/>
    <property type="project" value="UniProtKB-KW"/>
</dbReference>
<dbReference type="AlphaFoldDB" id="A0ABD1JYT9"/>
<evidence type="ECO:0000313" key="15">
    <source>
        <dbReference type="Proteomes" id="UP001591681"/>
    </source>
</evidence>
<sequence>MKLPSLSWQFCALVCASAFTSLVILKLLASITQEESLVPKHWYSRPNPTAHRGNRLLSRRYKRRGIGFETLWRADQKPPDCPGDLLVVILVTSALWHAERRDSIRSTWAQRPREGTDYPWRVVFLVGQPVESGIFPHIAQEQQDYGDILLGNYVDCYRNLTLKVMHGLWWAAEHCRPRFVLKTDDDCFVNTPHLPRYLTELNEDRAGVYVGSMFRLGRRHVIRDQRSKWYVSKEDFREQEYPPYASGIGYVLSLDVAREMVDAAEDVPPVPMEDAYVGVLAREVGVAVRDSGRFAKHNVNWRVCNYRYLMVIHHLDAGQLKEAQQNLLKARTACNHTREITGWK</sequence>
<dbReference type="InterPro" id="IPR002659">
    <property type="entry name" value="Glyco_trans_31"/>
</dbReference>
<evidence type="ECO:0000256" key="6">
    <source>
        <dbReference type="ARBA" id="ARBA00022692"/>
    </source>
</evidence>
<evidence type="ECO:0000256" key="2">
    <source>
        <dbReference type="ARBA" id="ARBA00004922"/>
    </source>
</evidence>
<evidence type="ECO:0000256" key="11">
    <source>
        <dbReference type="ARBA" id="ARBA00023136"/>
    </source>
</evidence>
<evidence type="ECO:0000256" key="12">
    <source>
        <dbReference type="ARBA" id="ARBA00023180"/>
    </source>
</evidence>
<name>A0ABD1JYT9_9TELE</name>
<gene>
    <name evidence="14" type="ORF">ACEWY4_011849</name>
</gene>
<organism evidence="14 15">
    <name type="scientific">Coilia grayii</name>
    <name type="common">Gray's grenadier anchovy</name>
    <dbReference type="NCBI Taxonomy" id="363190"/>
    <lineage>
        <taxon>Eukaryota</taxon>
        <taxon>Metazoa</taxon>
        <taxon>Chordata</taxon>
        <taxon>Craniata</taxon>
        <taxon>Vertebrata</taxon>
        <taxon>Euteleostomi</taxon>
        <taxon>Actinopterygii</taxon>
        <taxon>Neopterygii</taxon>
        <taxon>Teleostei</taxon>
        <taxon>Clupei</taxon>
        <taxon>Clupeiformes</taxon>
        <taxon>Clupeoidei</taxon>
        <taxon>Engraulidae</taxon>
        <taxon>Coilinae</taxon>
        <taxon>Coilia</taxon>
    </lineage>
</organism>
<keyword evidence="9 13" id="KW-0333">Golgi apparatus</keyword>
<comment type="pathway">
    <text evidence="2">Protein modification; protein glycosylation.</text>
</comment>
<accession>A0ABD1JYT9</accession>
<keyword evidence="7" id="KW-0735">Signal-anchor</keyword>
<dbReference type="InterPro" id="IPR029044">
    <property type="entry name" value="Nucleotide-diphossugar_trans"/>
</dbReference>
<reference evidence="14 15" key="1">
    <citation type="submission" date="2024-09" db="EMBL/GenBank/DDBJ databases">
        <title>A chromosome-level genome assembly of Gray's grenadier anchovy, Coilia grayii.</title>
        <authorList>
            <person name="Fu Z."/>
        </authorList>
    </citation>
    <scope>NUCLEOTIDE SEQUENCE [LARGE SCALE GENOMIC DNA]</scope>
    <source>
        <strain evidence="14">G4</strain>
        <tissue evidence="14">Muscle</tissue>
    </source>
</reference>
<evidence type="ECO:0000256" key="7">
    <source>
        <dbReference type="ARBA" id="ARBA00022968"/>
    </source>
</evidence>
<keyword evidence="6" id="KW-0812">Transmembrane</keyword>
<keyword evidence="4 13" id="KW-0328">Glycosyltransferase</keyword>
<dbReference type="GO" id="GO:0000139">
    <property type="term" value="C:Golgi membrane"/>
    <property type="evidence" value="ECO:0007669"/>
    <property type="project" value="UniProtKB-SubCell"/>
</dbReference>
<dbReference type="PANTHER" id="PTHR11214:SF376">
    <property type="entry name" value="HEXOSYLTRANSFERASE"/>
    <property type="match status" value="1"/>
</dbReference>
<comment type="subcellular location">
    <subcellularLocation>
        <location evidence="1 13">Golgi apparatus membrane</location>
        <topology evidence="1 13">Single-pass type II membrane protein</topology>
    </subcellularLocation>
</comment>
<evidence type="ECO:0000256" key="10">
    <source>
        <dbReference type="ARBA" id="ARBA00023098"/>
    </source>
</evidence>
<keyword evidence="10" id="KW-0443">Lipid metabolism</keyword>
<evidence type="ECO:0000256" key="1">
    <source>
        <dbReference type="ARBA" id="ARBA00004323"/>
    </source>
</evidence>
<evidence type="ECO:0000256" key="3">
    <source>
        <dbReference type="ARBA" id="ARBA00008661"/>
    </source>
</evidence>
<dbReference type="Gene3D" id="3.90.550.50">
    <property type="match status" value="1"/>
</dbReference>
<keyword evidence="8" id="KW-1133">Transmembrane helix</keyword>
<evidence type="ECO:0000256" key="9">
    <source>
        <dbReference type="ARBA" id="ARBA00023034"/>
    </source>
</evidence>
<evidence type="ECO:0000313" key="14">
    <source>
        <dbReference type="EMBL" id="KAL2092051.1"/>
    </source>
</evidence>